<sequence>MITIKNCKLFKGAELLQQQHISIENGFITEIGTEIPEKGTVIDAKGSYVHAGFIELQIYGSGGNLFSAYPSKETLQQMDADLISKGTTGFMACVATNTMQVVYECIDAAKAYRNEAQGFLGLHLEGPYLNPKRLGAHVPEYVHKASLEEVKKLVEYAEGSIRVMTVAAELQDVAVIDYLLEQGIILSLGHSDANFEQATAAYDKGFRTTTHLFNAMPPIHHRSPGLPVAVFSHPAAMASIIADGNHVDFEVIKMSYKLMKDRLFLITDAVTECGIGPYQHQLRGNKFTTPDGTLSGSSITMLEAVKNCVEYCEIPLSKALDMASLHPARVIKTDHSSGSLAVGKKADLIFLDDELALQKVFIGGVEHLIHRN</sequence>
<dbReference type="Proteomes" id="UP000248198">
    <property type="component" value="Unassembled WGS sequence"/>
</dbReference>
<comment type="similarity">
    <text evidence="1 5">Belongs to the metallo-dependent hydrolases superfamily. NagA family.</text>
</comment>
<reference evidence="10 11" key="1">
    <citation type="submission" date="2018-06" db="EMBL/GenBank/DDBJ databases">
        <title>Genomic Encyclopedia of Archaeal and Bacterial Type Strains, Phase II (KMG-II): from individual species to whole genera.</title>
        <authorList>
            <person name="Goeker M."/>
        </authorList>
    </citation>
    <scope>NUCLEOTIDE SEQUENCE [LARGE SCALE GENOMIC DNA]</scope>
    <source>
        <strain evidence="10 11">DSM 27372</strain>
    </source>
</reference>
<feature type="active site" description="Proton donor/acceptor" evidence="6">
    <location>
        <position position="268"/>
    </location>
</feature>
<keyword evidence="11" id="KW-1185">Reference proteome</keyword>
<feature type="binding site" evidence="7">
    <location>
        <position position="136"/>
    </location>
    <ligand>
        <name>substrate</name>
    </ligand>
</feature>
<dbReference type="AlphaFoldDB" id="A0A318UHL0"/>
<comment type="caution">
    <text evidence="10">The sequence shown here is derived from an EMBL/GenBank/DDBJ whole genome shotgun (WGS) entry which is preliminary data.</text>
</comment>
<evidence type="ECO:0000313" key="10">
    <source>
        <dbReference type="EMBL" id="PYF75904.1"/>
    </source>
</evidence>
<feature type="binding site" evidence="8">
    <location>
        <position position="211"/>
    </location>
    <ligand>
        <name>Zn(2+)</name>
        <dbReference type="ChEBI" id="CHEBI:29105"/>
    </ligand>
</feature>
<dbReference type="OrthoDB" id="9776488at2"/>
<dbReference type="NCBIfam" id="TIGR00221">
    <property type="entry name" value="nagA"/>
    <property type="match status" value="1"/>
</dbReference>
<keyword evidence="3 5" id="KW-0378">Hydrolase</keyword>
<dbReference type="SUPFAM" id="SSF51338">
    <property type="entry name" value="Composite domain of metallo-dependent hydrolases"/>
    <property type="match status" value="1"/>
</dbReference>
<dbReference type="Gene3D" id="3.20.20.140">
    <property type="entry name" value="Metal-dependent hydrolases"/>
    <property type="match status" value="1"/>
</dbReference>
<dbReference type="InterPro" id="IPR006680">
    <property type="entry name" value="Amidohydro-rel"/>
</dbReference>
<feature type="binding site" evidence="7">
    <location>
        <begin position="214"/>
        <end position="215"/>
    </location>
    <ligand>
        <name>substrate</name>
    </ligand>
</feature>
<evidence type="ECO:0000313" key="11">
    <source>
        <dbReference type="Proteomes" id="UP000248198"/>
    </source>
</evidence>
<dbReference type="Gene3D" id="2.30.40.10">
    <property type="entry name" value="Urease, subunit C, domain 1"/>
    <property type="match status" value="1"/>
</dbReference>
<dbReference type="InterPro" id="IPR003764">
    <property type="entry name" value="GlcNAc_6-P_deAcase"/>
</dbReference>
<keyword evidence="2 8" id="KW-0479">Metal-binding</keyword>
<evidence type="ECO:0000256" key="2">
    <source>
        <dbReference type="ARBA" id="ARBA00022723"/>
    </source>
</evidence>
<evidence type="ECO:0000256" key="7">
    <source>
        <dbReference type="PIRSR" id="PIRSR038994-2"/>
    </source>
</evidence>
<evidence type="ECO:0000256" key="5">
    <source>
        <dbReference type="PIRNR" id="PIRNR038994"/>
    </source>
</evidence>
<evidence type="ECO:0000256" key="4">
    <source>
        <dbReference type="ARBA" id="ARBA00023277"/>
    </source>
</evidence>
<evidence type="ECO:0000256" key="8">
    <source>
        <dbReference type="PIRSR" id="PIRSR038994-3"/>
    </source>
</evidence>
<evidence type="ECO:0000256" key="3">
    <source>
        <dbReference type="ARBA" id="ARBA00022801"/>
    </source>
</evidence>
<name>A0A318UHL0_9SPHI</name>
<accession>A0A318UHL0</accession>
<dbReference type="EMBL" id="QKLU01000002">
    <property type="protein sequence ID" value="PYF75904.1"/>
    <property type="molecule type" value="Genomic_DNA"/>
</dbReference>
<evidence type="ECO:0000256" key="1">
    <source>
        <dbReference type="ARBA" id="ARBA00010716"/>
    </source>
</evidence>
<feature type="binding site" evidence="8">
    <location>
        <position position="190"/>
    </location>
    <ligand>
        <name>Zn(2+)</name>
        <dbReference type="ChEBI" id="CHEBI:29105"/>
    </ligand>
</feature>
<dbReference type="GO" id="GO:0046872">
    <property type="term" value="F:metal ion binding"/>
    <property type="evidence" value="ECO:0007669"/>
    <property type="project" value="UniProtKB-KW"/>
</dbReference>
<protein>
    <submittedName>
        <fullName evidence="10">N-acetylglucosamine-6-phosphate deacetylase</fullName>
    </submittedName>
</protein>
<dbReference type="Pfam" id="PF01979">
    <property type="entry name" value="Amidohydro_1"/>
    <property type="match status" value="1"/>
</dbReference>
<feature type="binding site" evidence="7">
    <location>
        <begin position="294"/>
        <end position="296"/>
    </location>
    <ligand>
        <name>substrate</name>
    </ligand>
</feature>
<dbReference type="GO" id="GO:0006046">
    <property type="term" value="P:N-acetylglucosamine catabolic process"/>
    <property type="evidence" value="ECO:0007669"/>
    <property type="project" value="TreeGrafter"/>
</dbReference>
<feature type="binding site" evidence="7">
    <location>
        <position position="222"/>
    </location>
    <ligand>
        <name>substrate</name>
    </ligand>
</feature>
<evidence type="ECO:0000256" key="6">
    <source>
        <dbReference type="PIRSR" id="PIRSR038994-1"/>
    </source>
</evidence>
<evidence type="ECO:0000259" key="9">
    <source>
        <dbReference type="Pfam" id="PF01979"/>
    </source>
</evidence>
<feature type="domain" description="Amidohydrolase-related" evidence="9">
    <location>
        <begin position="49"/>
        <end position="364"/>
    </location>
</feature>
<proteinExistence type="inferred from homology"/>
<keyword evidence="4 5" id="KW-0119">Carbohydrate metabolism</keyword>
<dbReference type="GO" id="GO:0008448">
    <property type="term" value="F:N-acetylglucosamine-6-phosphate deacetylase activity"/>
    <property type="evidence" value="ECO:0007669"/>
    <property type="project" value="InterPro"/>
</dbReference>
<feature type="binding site" evidence="8">
    <location>
        <position position="125"/>
    </location>
    <ligand>
        <name>Zn(2+)</name>
        <dbReference type="ChEBI" id="CHEBI:29105"/>
    </ligand>
</feature>
<organism evidence="10 11">
    <name type="scientific">Pedobacter nutrimenti</name>
    <dbReference type="NCBI Taxonomy" id="1241337"/>
    <lineage>
        <taxon>Bacteria</taxon>
        <taxon>Pseudomonadati</taxon>
        <taxon>Bacteroidota</taxon>
        <taxon>Sphingobacteriia</taxon>
        <taxon>Sphingobacteriales</taxon>
        <taxon>Sphingobacteriaceae</taxon>
        <taxon>Pedobacter</taxon>
    </lineage>
</organism>
<dbReference type="SUPFAM" id="SSF51556">
    <property type="entry name" value="Metallo-dependent hydrolases"/>
    <property type="match status" value="1"/>
</dbReference>
<dbReference type="PANTHER" id="PTHR11113">
    <property type="entry name" value="N-ACETYLGLUCOSAMINE-6-PHOSPHATE DEACETYLASE"/>
    <property type="match status" value="1"/>
</dbReference>
<dbReference type="PANTHER" id="PTHR11113:SF14">
    <property type="entry name" value="N-ACETYLGLUCOSAMINE-6-PHOSPHATE DEACETYLASE"/>
    <property type="match status" value="1"/>
</dbReference>
<comment type="cofactor">
    <cofactor evidence="8">
        <name>a divalent metal cation</name>
        <dbReference type="ChEBI" id="CHEBI:60240"/>
    </cofactor>
    <text evidence="8">Binds 1 divalent metal cation per subunit.</text>
</comment>
<dbReference type="InterPro" id="IPR032466">
    <property type="entry name" value="Metal_Hydrolase"/>
</dbReference>
<gene>
    <name evidence="10" type="ORF">B0O44_102459</name>
</gene>
<feature type="binding site" evidence="7">
    <location>
        <position position="246"/>
    </location>
    <ligand>
        <name>substrate</name>
    </ligand>
</feature>
<dbReference type="InterPro" id="IPR011059">
    <property type="entry name" value="Metal-dep_hydrolase_composite"/>
</dbReference>
<dbReference type="RefSeq" id="WP_110828561.1">
    <property type="nucleotide sequence ID" value="NZ_QKLU01000002.1"/>
</dbReference>
<dbReference type="PIRSF" id="PIRSF038994">
    <property type="entry name" value="NagA"/>
    <property type="match status" value="1"/>
</dbReference>